<evidence type="ECO:0000313" key="1">
    <source>
        <dbReference type="EMBL" id="GES98366.1"/>
    </source>
</evidence>
<proteinExistence type="predicted"/>
<evidence type="ECO:0000313" key="2">
    <source>
        <dbReference type="Proteomes" id="UP000615446"/>
    </source>
</evidence>
<comment type="caution">
    <text evidence="1">The sequence shown here is derived from an EMBL/GenBank/DDBJ whole genome shotgun (WGS) entry which is preliminary data.</text>
</comment>
<dbReference type="EMBL" id="BLAL01000266">
    <property type="protein sequence ID" value="GES98366.1"/>
    <property type="molecule type" value="Genomic_DNA"/>
</dbReference>
<gene>
    <name evidence="1" type="ORF">RCL2_002492000</name>
</gene>
<dbReference type="Proteomes" id="UP000615446">
    <property type="component" value="Unassembled WGS sequence"/>
</dbReference>
<dbReference type="AlphaFoldDB" id="A0A8H3M5Y4"/>
<accession>A0A8H3M5Y4</accession>
<protein>
    <submittedName>
        <fullName evidence="1">Uncharacterized protein</fullName>
    </submittedName>
</protein>
<reference evidence="1" key="1">
    <citation type="submission" date="2019-10" db="EMBL/GenBank/DDBJ databases">
        <title>Conservation and host-specific expression of non-tandemly repeated heterogenous ribosome RNA gene in arbuscular mycorrhizal fungi.</title>
        <authorList>
            <person name="Maeda T."/>
            <person name="Kobayashi Y."/>
            <person name="Nakagawa T."/>
            <person name="Ezawa T."/>
            <person name="Yamaguchi K."/>
            <person name="Bino T."/>
            <person name="Nishimoto Y."/>
            <person name="Shigenobu S."/>
            <person name="Kawaguchi M."/>
        </authorList>
    </citation>
    <scope>NUCLEOTIDE SEQUENCE</scope>
    <source>
        <strain evidence="1">HR1</strain>
    </source>
</reference>
<sequence length="174" mass="20448">MENCYKKTGYSPIGCRFCNLQGTLNETNKHVYYSLQQNIDPKRLPIRIHNENRTSERRIWMYSDNVYYILSCVSYDLELTPNSGNNRRDTGRFICKGESMEFQRKLIPESNEIDIGHGNYGMTNTAGFIKKFYYRHASITIVIIDRGTLGTWSYVNYLRNNLTLSVFSLFVCFW</sequence>
<name>A0A8H3M5Y4_9GLOM</name>
<organism evidence="1 2">
    <name type="scientific">Rhizophagus clarus</name>
    <dbReference type="NCBI Taxonomy" id="94130"/>
    <lineage>
        <taxon>Eukaryota</taxon>
        <taxon>Fungi</taxon>
        <taxon>Fungi incertae sedis</taxon>
        <taxon>Mucoromycota</taxon>
        <taxon>Glomeromycotina</taxon>
        <taxon>Glomeromycetes</taxon>
        <taxon>Glomerales</taxon>
        <taxon>Glomeraceae</taxon>
        <taxon>Rhizophagus</taxon>
    </lineage>
</organism>